<accession>A0A162T616</accession>
<dbReference type="EMBL" id="LRGB01000007">
    <property type="protein sequence ID" value="KZS21941.1"/>
    <property type="molecule type" value="Genomic_DNA"/>
</dbReference>
<name>A0A162T616_9CRUS</name>
<dbReference type="AlphaFoldDB" id="A0A162T616"/>
<organism evidence="2 3">
    <name type="scientific">Daphnia magna</name>
    <dbReference type="NCBI Taxonomy" id="35525"/>
    <lineage>
        <taxon>Eukaryota</taxon>
        <taxon>Metazoa</taxon>
        <taxon>Ecdysozoa</taxon>
        <taxon>Arthropoda</taxon>
        <taxon>Crustacea</taxon>
        <taxon>Branchiopoda</taxon>
        <taxon>Diplostraca</taxon>
        <taxon>Cladocera</taxon>
        <taxon>Anomopoda</taxon>
        <taxon>Daphniidae</taxon>
        <taxon>Daphnia</taxon>
    </lineage>
</organism>
<evidence type="ECO:0000256" key="1">
    <source>
        <dbReference type="SAM" id="Phobius"/>
    </source>
</evidence>
<evidence type="ECO:0000313" key="3">
    <source>
        <dbReference type="Proteomes" id="UP000076858"/>
    </source>
</evidence>
<dbReference type="Proteomes" id="UP000076858">
    <property type="component" value="Unassembled WGS sequence"/>
</dbReference>
<dbReference type="OrthoDB" id="6365045at2759"/>
<feature type="transmembrane region" description="Helical" evidence="1">
    <location>
        <begin position="203"/>
        <end position="225"/>
    </location>
</feature>
<comment type="caution">
    <text evidence="2">The sequence shown here is derived from an EMBL/GenBank/DDBJ whole genome shotgun (WGS) entry which is preliminary data.</text>
</comment>
<reference evidence="2 3" key="1">
    <citation type="submission" date="2016-03" db="EMBL/GenBank/DDBJ databases">
        <title>EvidentialGene: Evidence-directed Construction of Genes on Genomes.</title>
        <authorList>
            <person name="Gilbert D.G."/>
            <person name="Choi J.-H."/>
            <person name="Mockaitis K."/>
            <person name="Colbourne J."/>
            <person name="Pfrender M."/>
        </authorList>
    </citation>
    <scope>NUCLEOTIDE SEQUENCE [LARGE SCALE GENOMIC DNA]</scope>
    <source>
        <strain evidence="2 3">Xinb3</strain>
        <tissue evidence="2">Complete organism</tissue>
    </source>
</reference>
<proteinExistence type="predicted"/>
<sequence length="305" mass="33725">MSLISVNLNYSSSITGRYFSVLGLDPGQHILPKQHYFSYFSLKKMNLYKPILSLIVFITLAYLAVADELTSNSLTEHISETSSLTDASNGGTNWGQGISSRNSGYLNNPRVYSHRPSPYQSYNKISSRDSTSYSGTPIHIANAGVNSYATGSGYPSPSYPQSYPPASYPAAPSYPVPSYGNEDLVQHSYEDHEEKNKFVKKHLALGISLPLILVPLAVIGILAVLNFRAVFTVLVIRSLCSNDAFRTNFSQLCTFVDNINKRSSSDTNGFKNLARKSHKFSRLMSLLNSARFIAMDHLNTLPKEN</sequence>
<evidence type="ECO:0000313" key="2">
    <source>
        <dbReference type="EMBL" id="KZS21941.1"/>
    </source>
</evidence>
<feature type="transmembrane region" description="Helical" evidence="1">
    <location>
        <begin position="47"/>
        <end position="65"/>
    </location>
</feature>
<gene>
    <name evidence="2" type="ORF">APZ42_011081</name>
</gene>
<keyword evidence="1" id="KW-0812">Transmembrane</keyword>
<keyword evidence="3" id="KW-1185">Reference proteome</keyword>
<keyword evidence="1" id="KW-0472">Membrane</keyword>
<protein>
    <submittedName>
        <fullName evidence="2">Uncharacterized protein</fullName>
    </submittedName>
</protein>
<keyword evidence="1" id="KW-1133">Transmembrane helix</keyword>